<dbReference type="PANTHER" id="PTHR28075:SF1">
    <property type="entry name" value="DUF1748-DOMAIN-CONTAINING PROTEIN"/>
    <property type="match status" value="1"/>
</dbReference>
<dbReference type="Proteomes" id="UP000297716">
    <property type="component" value="Unassembled WGS sequence"/>
</dbReference>
<dbReference type="EMBL" id="SKBN01000074">
    <property type="protein sequence ID" value="TGJ84141.1"/>
    <property type="molecule type" value="Genomic_DNA"/>
</dbReference>
<dbReference type="AlphaFoldDB" id="A0A4Z0YXH2"/>
<name>A0A4Z0YXH2_9PEZI</name>
<dbReference type="OrthoDB" id="16824at2759"/>
<evidence type="ECO:0000313" key="1">
    <source>
        <dbReference type="EMBL" id="TGJ84141.1"/>
    </source>
</evidence>
<protein>
    <recommendedName>
        <fullName evidence="3">DUF1748-domain-containing protein</fullName>
    </recommendedName>
</protein>
<keyword evidence="2" id="KW-1185">Reference proteome</keyword>
<comment type="caution">
    <text evidence="1">The sequence shown here is derived from an EMBL/GenBank/DDBJ whole genome shotgun (WGS) entry which is preliminary data.</text>
</comment>
<evidence type="ECO:0008006" key="3">
    <source>
        <dbReference type="Google" id="ProtNLM"/>
    </source>
</evidence>
<dbReference type="GO" id="GO:0005737">
    <property type="term" value="C:cytoplasm"/>
    <property type="evidence" value="ECO:0007669"/>
    <property type="project" value="TreeGrafter"/>
</dbReference>
<reference evidence="1 2" key="1">
    <citation type="submission" date="2019-03" db="EMBL/GenBank/DDBJ databases">
        <title>Draft genome sequence of Xylaria hypoxylon DSM 108379, a ubiquitous saprotrophic-parasitic fungi on hardwood.</title>
        <authorList>
            <person name="Buettner E."/>
            <person name="Leonhardt S."/>
            <person name="Gebauer A.M."/>
            <person name="Liers C."/>
            <person name="Hofrichter M."/>
            <person name="Kellner H."/>
        </authorList>
    </citation>
    <scope>NUCLEOTIDE SEQUENCE [LARGE SCALE GENOMIC DNA]</scope>
    <source>
        <strain evidence="1 2">DSM 108379</strain>
    </source>
</reference>
<evidence type="ECO:0000313" key="2">
    <source>
        <dbReference type="Proteomes" id="UP000297716"/>
    </source>
</evidence>
<proteinExistence type="predicted"/>
<sequence length="191" mass="21509">MDNPDVAKWGAPAFRVLHKAVTYLDTSFFLDQPTNRPYRIASHRSTSSPTKNLNFAIQHFVSARPGWYSSFPLRSFGNLSVCLSVSPSAELLHHKRSRTFNQIKMVLLNLLTFGLWGKLGRLGHYALDAVLISTILAGMRRSTGLTVKSERITGENGEMNRWVNKYLGVGEWVLDQSVAFAGTSKFFERSR</sequence>
<dbReference type="InterPro" id="IPR013726">
    <property type="entry name" value="Mitofissin"/>
</dbReference>
<organism evidence="1 2">
    <name type="scientific">Xylaria hypoxylon</name>
    <dbReference type="NCBI Taxonomy" id="37992"/>
    <lineage>
        <taxon>Eukaryota</taxon>
        <taxon>Fungi</taxon>
        <taxon>Dikarya</taxon>
        <taxon>Ascomycota</taxon>
        <taxon>Pezizomycotina</taxon>
        <taxon>Sordariomycetes</taxon>
        <taxon>Xylariomycetidae</taxon>
        <taxon>Xylariales</taxon>
        <taxon>Xylariaceae</taxon>
        <taxon>Xylaria</taxon>
    </lineage>
</organism>
<dbReference type="Pfam" id="PF08520">
    <property type="entry name" value="Mitofissin"/>
    <property type="match status" value="1"/>
</dbReference>
<dbReference type="PANTHER" id="PTHR28075">
    <property type="entry name" value="CHROMOSOME 16, WHOLE GENOME SHOTGUN SEQUENCE"/>
    <property type="match status" value="1"/>
</dbReference>
<accession>A0A4Z0YXH2</accession>
<gene>
    <name evidence="1" type="ORF">E0Z10_g4627</name>
</gene>